<protein>
    <recommendedName>
        <fullName evidence="2">Thiol:disulfide interchange protein</fullName>
    </recommendedName>
</protein>
<reference evidence="4 5" key="1">
    <citation type="submission" date="2018-12" db="EMBL/GenBank/DDBJ databases">
        <title>The genome sequences of Variovorax guangxiensis DSM 27352.</title>
        <authorList>
            <person name="Gao J."/>
            <person name="Sun J."/>
        </authorList>
    </citation>
    <scope>NUCLEOTIDE SEQUENCE [LARGE SCALE GENOMIC DNA]</scope>
    <source>
        <strain evidence="4 5">DSM 27352</strain>
    </source>
</reference>
<dbReference type="InterPro" id="IPR012336">
    <property type="entry name" value="Thioredoxin-like_fold"/>
</dbReference>
<dbReference type="PANTHER" id="PTHR35272">
    <property type="entry name" value="THIOL:DISULFIDE INTERCHANGE PROTEIN DSBC-RELATED"/>
    <property type="match status" value="1"/>
</dbReference>
<evidence type="ECO:0000313" key="5">
    <source>
        <dbReference type="Proteomes" id="UP000281118"/>
    </source>
</evidence>
<dbReference type="InterPro" id="IPR051470">
    <property type="entry name" value="Thiol:disulfide_interchange"/>
</dbReference>
<keyword evidence="1 2" id="KW-0676">Redox-active center</keyword>
<evidence type="ECO:0000256" key="2">
    <source>
        <dbReference type="RuleBase" id="RU364038"/>
    </source>
</evidence>
<dbReference type="CDD" id="cd03020">
    <property type="entry name" value="DsbA_DsbC_DsbG"/>
    <property type="match status" value="1"/>
</dbReference>
<keyword evidence="2" id="KW-0732">Signal</keyword>
<dbReference type="SUPFAM" id="SSF52833">
    <property type="entry name" value="Thioredoxin-like"/>
    <property type="match status" value="1"/>
</dbReference>
<dbReference type="InterPro" id="IPR017937">
    <property type="entry name" value="Thioredoxin_CS"/>
</dbReference>
<dbReference type="Proteomes" id="UP000281118">
    <property type="component" value="Unassembled WGS sequence"/>
</dbReference>
<comment type="similarity">
    <text evidence="2">Belongs to the thioredoxin family. DsbC subfamily.</text>
</comment>
<accession>A0A433MS91</accession>
<dbReference type="OrthoDB" id="12976at2"/>
<evidence type="ECO:0000256" key="1">
    <source>
        <dbReference type="ARBA" id="ARBA00023284"/>
    </source>
</evidence>
<dbReference type="Gene3D" id="3.40.30.10">
    <property type="entry name" value="Glutaredoxin"/>
    <property type="match status" value="1"/>
</dbReference>
<dbReference type="EMBL" id="RXFT01000014">
    <property type="protein sequence ID" value="RUR70636.1"/>
    <property type="molecule type" value="Genomic_DNA"/>
</dbReference>
<comment type="subcellular location">
    <subcellularLocation>
        <location evidence="2">Periplasm</location>
    </subcellularLocation>
</comment>
<comment type="caution">
    <text evidence="4">The sequence shown here is derived from an EMBL/GenBank/DDBJ whole genome shotgun (WGS) entry which is preliminary data.</text>
</comment>
<feature type="domain" description="Thioredoxin-like fold" evidence="3">
    <location>
        <begin position="88"/>
        <end position="211"/>
    </location>
</feature>
<evidence type="ECO:0000313" key="4">
    <source>
        <dbReference type="EMBL" id="RUR70636.1"/>
    </source>
</evidence>
<keyword evidence="2" id="KW-0574">Periplasm</keyword>
<dbReference type="PANTHER" id="PTHR35272:SF3">
    <property type="entry name" value="THIOL:DISULFIDE INTERCHANGE PROTEIN DSBC"/>
    <property type="match status" value="1"/>
</dbReference>
<comment type="function">
    <text evidence="2">Required for disulfide bond formation in some periplasmic proteins. Acts by transferring its disulfide bond to other proteins and is reduced in the process.</text>
</comment>
<dbReference type="PROSITE" id="PS00194">
    <property type="entry name" value="THIOREDOXIN_1"/>
    <property type="match status" value="1"/>
</dbReference>
<organism evidence="4 5">
    <name type="scientific">Variovorax guangxiensis</name>
    <dbReference type="NCBI Taxonomy" id="1775474"/>
    <lineage>
        <taxon>Bacteria</taxon>
        <taxon>Pseudomonadati</taxon>
        <taxon>Pseudomonadota</taxon>
        <taxon>Betaproteobacteria</taxon>
        <taxon>Burkholderiales</taxon>
        <taxon>Comamonadaceae</taxon>
        <taxon>Variovorax</taxon>
    </lineage>
</organism>
<sequence length="217" mass="23604">MRRPGAWPEGSRCGRENHPPKRCMCRPSDLLKAPVNLRRELLLTACALGMLPSAFAQRRSDSVEGRFGKLDGMRFDQLPFQDAIKVVHGDGKRQIAVFSDPNCGHCKRVDKDLKALGNVTVHVFLYPVLGEDSSAKARNLWCGGRDRAAAWEAWIEKGAEPASSAGGCDTSALQRNAALGRRLGIRGTPALVFGDGTFVPGAIPVRWIEQLLATGRS</sequence>
<dbReference type="Pfam" id="PF13098">
    <property type="entry name" value="Thioredoxin_2"/>
    <property type="match status" value="1"/>
</dbReference>
<dbReference type="InterPro" id="IPR033954">
    <property type="entry name" value="DiS-bond_Isoase_DsbC/G"/>
</dbReference>
<name>A0A433MS91_9BURK</name>
<dbReference type="GO" id="GO:0042597">
    <property type="term" value="C:periplasmic space"/>
    <property type="evidence" value="ECO:0007669"/>
    <property type="project" value="UniProtKB-SubCell"/>
</dbReference>
<gene>
    <name evidence="4" type="ORF">EJP67_26610</name>
</gene>
<dbReference type="AlphaFoldDB" id="A0A433MS91"/>
<dbReference type="InterPro" id="IPR036249">
    <property type="entry name" value="Thioredoxin-like_sf"/>
</dbReference>
<evidence type="ECO:0000259" key="3">
    <source>
        <dbReference type="Pfam" id="PF13098"/>
    </source>
</evidence>
<proteinExistence type="inferred from homology"/>